<evidence type="ECO:0000313" key="1">
    <source>
        <dbReference type="EMBL" id="HEB97327.1"/>
    </source>
</evidence>
<dbReference type="Proteomes" id="UP000886251">
    <property type="component" value="Unassembled WGS sequence"/>
</dbReference>
<reference evidence="1" key="1">
    <citation type="journal article" date="2020" name="mSystems">
        <title>Genome- and Community-Level Interaction Insights into Carbon Utilization and Element Cycling Functions of Hydrothermarchaeota in Hydrothermal Sediment.</title>
        <authorList>
            <person name="Zhou Z."/>
            <person name="Liu Y."/>
            <person name="Xu W."/>
            <person name="Pan J."/>
            <person name="Luo Z.H."/>
            <person name="Li M."/>
        </authorList>
    </citation>
    <scope>NUCLEOTIDE SEQUENCE [LARGE SCALE GENOMIC DNA]</scope>
    <source>
        <strain evidence="1">HyVt-443</strain>
    </source>
</reference>
<sequence length="543" mass="61188">MNLLTDPLLRVETPDGIERLSLPGLLAALGQDRVESLPGIQRHQEDAFHVFLCQLASVILARDGRDDPVQSEDYWREGLRRLAGEAGDDAWTLVVEDLSKPAFMQPPCEGTKFSMSSISPDAFDTTEVSKNHDLKMARGMQPECDLWAYALVSSNATAGYSIGGSGRFYFATIKAKKNRVGRVYVRPTVTGSIGQQWQFDITCLLHYRPKVLNSEYGYSKDGVVLTWASKPHHGQQLQLNELDPFFIEITRQYRLFSTDQSIEGRSAPSVKPFIYSPKALSGNVGDPYAPVDANDSSVISVSNRGWSAERLRSIVFKESINTPLLPIAESLAKEGLLLRCSSVARSAKGTEGYQSRELLIPKPVMALFRRSKTDVDPIADMSKAAIAEVAGKMERVLATALLAYLHVSDAFRDQKTKRLDWTDKEWRAKANKKHGAWLNRNAGPMTSFGQLWAEAYFPWLWQSIEGGELTSEEDRRRALENWARYLRDEALRILERSLDELPVHTGRQWLARTEAVRVFKQMFYSKHNFPHLKEESHAQLASH</sequence>
<comment type="caution">
    <text evidence="1">The sequence shown here is derived from an EMBL/GenBank/DDBJ whole genome shotgun (WGS) entry which is preliminary data.</text>
</comment>
<dbReference type="NCBIfam" id="TIGR02547">
    <property type="entry name" value="casA_cse1"/>
    <property type="match status" value="1"/>
</dbReference>
<gene>
    <name evidence="1" type="primary">casA</name>
    <name evidence="1" type="ORF">ENI96_12975</name>
</gene>
<dbReference type="InterPro" id="IPR013381">
    <property type="entry name" value="CRISPR-assoc_prot_Cse1"/>
</dbReference>
<accession>A0A831WBK0</accession>
<protein>
    <submittedName>
        <fullName evidence="1">Type I-E CRISPR-associated protein Cse1/CasA</fullName>
    </submittedName>
</protein>
<name>A0A831WBK0_9GAMM</name>
<dbReference type="AlphaFoldDB" id="A0A831WBK0"/>
<organism evidence="1">
    <name type="scientific">Sedimenticola thiotaurini</name>
    <dbReference type="NCBI Taxonomy" id="1543721"/>
    <lineage>
        <taxon>Bacteria</taxon>
        <taxon>Pseudomonadati</taxon>
        <taxon>Pseudomonadota</taxon>
        <taxon>Gammaproteobacteria</taxon>
        <taxon>Chromatiales</taxon>
        <taxon>Sedimenticolaceae</taxon>
        <taxon>Sedimenticola</taxon>
    </lineage>
</organism>
<dbReference type="EMBL" id="DRKP01000162">
    <property type="protein sequence ID" value="HEB97327.1"/>
    <property type="molecule type" value="Genomic_DNA"/>
</dbReference>
<proteinExistence type="predicted"/>